<evidence type="ECO:0000259" key="1">
    <source>
        <dbReference type="Pfam" id="PF25039"/>
    </source>
</evidence>
<dbReference type="PANTHER" id="PTHR31640:SF1">
    <property type="entry name" value="BRIDGE-LIKE LIPID TRANSFER PROTEIN FAMILY MEMBER 1"/>
    <property type="match status" value="1"/>
</dbReference>
<organism evidence="2 3">
    <name type="scientific">Dreissena polymorpha</name>
    <name type="common">Zebra mussel</name>
    <name type="synonym">Mytilus polymorpha</name>
    <dbReference type="NCBI Taxonomy" id="45954"/>
    <lineage>
        <taxon>Eukaryota</taxon>
        <taxon>Metazoa</taxon>
        <taxon>Spiralia</taxon>
        <taxon>Lophotrochozoa</taxon>
        <taxon>Mollusca</taxon>
        <taxon>Bivalvia</taxon>
        <taxon>Autobranchia</taxon>
        <taxon>Heteroconchia</taxon>
        <taxon>Euheterodonta</taxon>
        <taxon>Imparidentia</taxon>
        <taxon>Neoheterodontei</taxon>
        <taxon>Myida</taxon>
        <taxon>Dreissenoidea</taxon>
        <taxon>Dreissenidae</taxon>
        <taxon>Dreissena</taxon>
    </lineage>
</organism>
<dbReference type="GO" id="GO:0098793">
    <property type="term" value="C:presynapse"/>
    <property type="evidence" value="ECO:0007669"/>
    <property type="project" value="GOC"/>
</dbReference>
<proteinExistence type="predicted"/>
<evidence type="ECO:0000313" key="2">
    <source>
        <dbReference type="EMBL" id="KAH3829806.1"/>
    </source>
</evidence>
<dbReference type="EMBL" id="JAIWYP010000004">
    <property type="protein sequence ID" value="KAH3829806.1"/>
    <property type="molecule type" value="Genomic_DNA"/>
</dbReference>
<dbReference type="GO" id="GO:0048488">
    <property type="term" value="P:synaptic vesicle endocytosis"/>
    <property type="evidence" value="ECO:0007669"/>
    <property type="project" value="TreeGrafter"/>
</dbReference>
<dbReference type="Proteomes" id="UP000828390">
    <property type="component" value="Unassembled WGS sequence"/>
</dbReference>
<dbReference type="InterPro" id="IPR056741">
    <property type="entry name" value="BLTP1_M"/>
</dbReference>
<dbReference type="InterPro" id="IPR033616">
    <property type="entry name" value="BLTP1"/>
</dbReference>
<dbReference type="Pfam" id="PF25039">
    <property type="entry name" value="BLTP1_M"/>
    <property type="match status" value="1"/>
</dbReference>
<gene>
    <name evidence="2" type="ORF">DPMN_103035</name>
</gene>
<protein>
    <recommendedName>
        <fullName evidence="1">Bridge-like lipid transfer protein family member 1 middle region domain-containing protein</fullName>
    </recommendedName>
</protein>
<sequence>MLNAHALSPVFTNHHLKKGSEYWYDCLSRYDWNLLSTATPAIDAWLSPLDRLLESARSLARELTHRNNSVMACIMTTALEKGSIHMPYKV</sequence>
<name>A0A9D4JZR4_DREPO</name>
<dbReference type="PANTHER" id="PTHR31640">
    <property type="entry name" value="TRANSMEMBRANE PROTEIN KIAA1109"/>
    <property type="match status" value="1"/>
</dbReference>
<dbReference type="AlphaFoldDB" id="A0A9D4JZR4"/>
<comment type="caution">
    <text evidence="2">The sequence shown here is derived from an EMBL/GenBank/DDBJ whole genome shotgun (WGS) entry which is preliminary data.</text>
</comment>
<reference evidence="2" key="2">
    <citation type="submission" date="2020-11" db="EMBL/GenBank/DDBJ databases">
        <authorList>
            <person name="McCartney M.A."/>
            <person name="Auch B."/>
            <person name="Kono T."/>
            <person name="Mallez S."/>
            <person name="Becker A."/>
            <person name="Gohl D.M."/>
            <person name="Silverstein K.A.T."/>
            <person name="Koren S."/>
            <person name="Bechman K.B."/>
            <person name="Herman A."/>
            <person name="Abrahante J.E."/>
            <person name="Garbe J."/>
        </authorList>
    </citation>
    <scope>NUCLEOTIDE SEQUENCE</scope>
    <source>
        <strain evidence="2">Duluth1</strain>
        <tissue evidence="2">Whole animal</tissue>
    </source>
</reference>
<feature type="domain" description="Bridge-like lipid transfer protein family member 1 middle region" evidence="1">
    <location>
        <begin position="27"/>
        <end position="89"/>
    </location>
</feature>
<keyword evidence="3" id="KW-1185">Reference proteome</keyword>
<evidence type="ECO:0000313" key="3">
    <source>
        <dbReference type="Proteomes" id="UP000828390"/>
    </source>
</evidence>
<reference evidence="2" key="1">
    <citation type="journal article" date="2019" name="bioRxiv">
        <title>The Genome of the Zebra Mussel, Dreissena polymorpha: A Resource for Invasive Species Research.</title>
        <authorList>
            <person name="McCartney M.A."/>
            <person name="Auch B."/>
            <person name="Kono T."/>
            <person name="Mallez S."/>
            <person name="Zhang Y."/>
            <person name="Obille A."/>
            <person name="Becker A."/>
            <person name="Abrahante J.E."/>
            <person name="Garbe J."/>
            <person name="Badalamenti J.P."/>
            <person name="Herman A."/>
            <person name="Mangelson H."/>
            <person name="Liachko I."/>
            <person name="Sullivan S."/>
            <person name="Sone E.D."/>
            <person name="Koren S."/>
            <person name="Silverstein K.A.T."/>
            <person name="Beckman K.B."/>
            <person name="Gohl D.M."/>
        </authorList>
    </citation>
    <scope>NUCLEOTIDE SEQUENCE</scope>
    <source>
        <strain evidence="2">Duluth1</strain>
        <tissue evidence="2">Whole animal</tissue>
    </source>
</reference>
<accession>A0A9D4JZR4</accession>